<evidence type="ECO:0008006" key="4">
    <source>
        <dbReference type="Google" id="ProtNLM"/>
    </source>
</evidence>
<keyword evidence="3" id="KW-1185">Reference proteome</keyword>
<keyword evidence="1" id="KW-0732">Signal</keyword>
<reference evidence="3" key="1">
    <citation type="submission" date="2017-05" db="EMBL/GenBank/DDBJ databases">
        <title>Complete and WGS of Bordetella genogroups.</title>
        <authorList>
            <person name="Spilker T."/>
            <person name="Lipuma J."/>
        </authorList>
    </citation>
    <scope>NUCLEOTIDE SEQUENCE [LARGE SCALE GENOMIC DNA]</scope>
    <source>
        <strain evidence="3">AU16122</strain>
    </source>
</reference>
<comment type="caution">
    <text evidence="2">The sequence shown here is derived from an EMBL/GenBank/DDBJ whole genome shotgun (WGS) entry which is preliminary data.</text>
</comment>
<feature type="chain" id="PRO_5012130596" description="Alpha/beta hydrolase" evidence="1">
    <location>
        <begin position="25"/>
        <end position="351"/>
    </location>
</feature>
<dbReference type="RefSeq" id="WP_094852373.1">
    <property type="nucleotide sequence ID" value="NZ_NEVM01000001.1"/>
</dbReference>
<gene>
    <name evidence="2" type="ORF">CAL29_08115</name>
</gene>
<sequence>MRQAVSRFTLSLLSCLLACGMAAAAERDVVNTAVPTVQPDRMPAADGDAHGAMPIGLSRDWTRPDPAITRAVIVIPGWPRRDLQSGERAAKAAGDAARDTLIVTPQFLTAADVDAHKLPPDTLRWGADAWPLGWPAKGPAPVGSYAVVDDILQRLADRTLFPNLRDIVLAGHSAGGQFVQRYAAIGKGPARLAASGIHLRYVVANPSSYLYFNAQRPVSERDAQTLGRGTCAGFNRWPYGLAGILPPYADPSEPAAAVEQHYAAQDVVYLLGTADIDPNADGLARSCAAEMEGASRYARGQNFLAYLRQHHPETKQRILAVQGVGHGSARMYASPCGRAALFDTSTCTAAP</sequence>
<dbReference type="InterPro" id="IPR029058">
    <property type="entry name" value="AB_hydrolase_fold"/>
</dbReference>
<evidence type="ECO:0000256" key="1">
    <source>
        <dbReference type="SAM" id="SignalP"/>
    </source>
</evidence>
<dbReference type="Gene3D" id="3.40.50.1820">
    <property type="entry name" value="alpha/beta hydrolase"/>
    <property type="match status" value="1"/>
</dbReference>
<dbReference type="PANTHER" id="PTHR35560:SF3">
    <property type="entry name" value="PEPTIDASE S9 PROLYL OLIGOPEPTIDASE CATALYTIC DOMAIN-CONTAINING PROTEIN"/>
    <property type="match status" value="1"/>
</dbReference>
<organism evidence="2 3">
    <name type="scientific">Bordetella genomosp. 10</name>
    <dbReference type="NCBI Taxonomy" id="1416804"/>
    <lineage>
        <taxon>Bacteria</taxon>
        <taxon>Pseudomonadati</taxon>
        <taxon>Pseudomonadota</taxon>
        <taxon>Betaproteobacteria</taxon>
        <taxon>Burkholderiales</taxon>
        <taxon>Alcaligenaceae</taxon>
        <taxon>Bordetella</taxon>
    </lineage>
</organism>
<dbReference type="AlphaFoldDB" id="A0A261SM88"/>
<dbReference type="Proteomes" id="UP000216020">
    <property type="component" value="Unassembled WGS sequence"/>
</dbReference>
<evidence type="ECO:0000313" key="2">
    <source>
        <dbReference type="EMBL" id="OZI38275.1"/>
    </source>
</evidence>
<dbReference type="OrthoDB" id="1094867at2"/>
<dbReference type="PANTHER" id="PTHR35560">
    <property type="entry name" value="BLL0132 PROTEIN"/>
    <property type="match status" value="1"/>
</dbReference>
<dbReference type="SUPFAM" id="SSF53474">
    <property type="entry name" value="alpha/beta-Hydrolases"/>
    <property type="match status" value="1"/>
</dbReference>
<proteinExistence type="predicted"/>
<accession>A0A261SM88</accession>
<name>A0A261SM88_9BORD</name>
<feature type="signal peptide" evidence="1">
    <location>
        <begin position="1"/>
        <end position="24"/>
    </location>
</feature>
<dbReference type="EMBL" id="NEVM01000001">
    <property type="protein sequence ID" value="OZI38275.1"/>
    <property type="molecule type" value="Genomic_DNA"/>
</dbReference>
<protein>
    <recommendedName>
        <fullName evidence="4">Alpha/beta hydrolase</fullName>
    </recommendedName>
</protein>
<evidence type="ECO:0000313" key="3">
    <source>
        <dbReference type="Proteomes" id="UP000216020"/>
    </source>
</evidence>